<dbReference type="Proteomes" id="UP000677228">
    <property type="component" value="Unassembled WGS sequence"/>
</dbReference>
<feature type="domain" description="Laminin G" evidence="3">
    <location>
        <begin position="45"/>
        <end position="191"/>
    </location>
</feature>
<dbReference type="Gene3D" id="2.10.25.10">
    <property type="entry name" value="Laminin"/>
    <property type="match status" value="1"/>
</dbReference>
<dbReference type="CDD" id="cd00110">
    <property type="entry name" value="LamG"/>
    <property type="match status" value="1"/>
</dbReference>
<accession>A0A8S2FWR1</accession>
<name>A0A8S2FWR1_9BILA</name>
<gene>
    <name evidence="5" type="ORF">OVA965_LOCUS40509</name>
    <name evidence="6" type="ORF">TMI583_LOCUS41947</name>
</gene>
<organism evidence="5 7">
    <name type="scientific">Didymodactylos carnosus</name>
    <dbReference type="NCBI Taxonomy" id="1234261"/>
    <lineage>
        <taxon>Eukaryota</taxon>
        <taxon>Metazoa</taxon>
        <taxon>Spiralia</taxon>
        <taxon>Gnathifera</taxon>
        <taxon>Rotifera</taxon>
        <taxon>Eurotatoria</taxon>
        <taxon>Bdelloidea</taxon>
        <taxon>Philodinida</taxon>
        <taxon>Philodinidae</taxon>
        <taxon>Didymodactylos</taxon>
    </lineage>
</organism>
<proteinExistence type="predicted"/>
<comment type="caution">
    <text evidence="5">The sequence shown here is derived from an EMBL/GenBank/DDBJ whole genome shotgun (WGS) entry which is preliminary data.</text>
</comment>
<evidence type="ECO:0000313" key="7">
    <source>
        <dbReference type="Proteomes" id="UP000677228"/>
    </source>
</evidence>
<dbReference type="SUPFAM" id="SSF49899">
    <property type="entry name" value="Concanavalin A-like lectins/glucanases"/>
    <property type="match status" value="1"/>
</dbReference>
<dbReference type="PANTHER" id="PTHR15036">
    <property type="entry name" value="PIKACHURIN-LIKE PROTEIN"/>
    <property type="match status" value="1"/>
</dbReference>
<dbReference type="EMBL" id="CAJOBA010067067">
    <property type="protein sequence ID" value="CAF4368899.1"/>
    <property type="molecule type" value="Genomic_DNA"/>
</dbReference>
<dbReference type="InterPro" id="IPR001791">
    <property type="entry name" value="Laminin_G"/>
</dbReference>
<keyword evidence="2" id="KW-0245">EGF-like domain</keyword>
<evidence type="ECO:0000259" key="3">
    <source>
        <dbReference type="PROSITE" id="PS50025"/>
    </source>
</evidence>
<dbReference type="Proteomes" id="UP000682733">
    <property type="component" value="Unassembled WGS sequence"/>
</dbReference>
<evidence type="ECO:0000313" key="5">
    <source>
        <dbReference type="EMBL" id="CAF1573566.1"/>
    </source>
</evidence>
<dbReference type="PANTHER" id="PTHR15036:SF49">
    <property type="entry name" value="AXOTACTIN"/>
    <property type="match status" value="1"/>
</dbReference>
<comment type="caution">
    <text evidence="2">Lacks conserved residue(s) required for the propagation of feature annotation.</text>
</comment>
<dbReference type="InterPro" id="IPR000742">
    <property type="entry name" value="EGF"/>
</dbReference>
<evidence type="ECO:0000259" key="4">
    <source>
        <dbReference type="PROSITE" id="PS50026"/>
    </source>
</evidence>
<dbReference type="Gene3D" id="2.60.120.200">
    <property type="match status" value="2"/>
</dbReference>
<dbReference type="InterPro" id="IPR050372">
    <property type="entry name" value="Neurexin-related_CASP"/>
</dbReference>
<dbReference type="InterPro" id="IPR013320">
    <property type="entry name" value="ConA-like_dom_sf"/>
</dbReference>
<feature type="domain" description="EGF-like" evidence="4">
    <location>
        <begin position="203"/>
        <end position="240"/>
    </location>
</feature>
<protein>
    <submittedName>
        <fullName evidence="5">Uncharacterized protein</fullName>
    </submittedName>
</protein>
<dbReference type="GO" id="GO:0016020">
    <property type="term" value="C:membrane"/>
    <property type="evidence" value="ECO:0007669"/>
    <property type="project" value="UniProtKB-SubCell"/>
</dbReference>
<sequence length="285" mass="32031">MADLVINNDEHLFSYLNRKQTQADSSSYQYTMHDVLIGYRTAFFNLLTLDTQTSYIAFSEREELNKNHGRFDFYFLFRTLVPDGIILYRYAQGLNEYFAIGLRAGIITLIELIVDNRVNLSTLSTNGIRAAVSLQPVLYIGGIPNRNINLTGSGLNSHGFQGCLASFIVEGTVLDYSSALALNGKVKMNVCSADEFDNEEEDLNKLCYDFTCVHHGYCTTANDRPICDCLETAYTGEKCEQYPKGFYFGKNNGQGSLVYKNYPRTTDKDTIVFGLQTLSNTAQIL</sequence>
<feature type="non-terminal residue" evidence="5">
    <location>
        <position position="1"/>
    </location>
</feature>
<evidence type="ECO:0000256" key="1">
    <source>
        <dbReference type="ARBA" id="ARBA00023157"/>
    </source>
</evidence>
<dbReference type="PROSITE" id="PS50026">
    <property type="entry name" value="EGF_3"/>
    <property type="match status" value="1"/>
</dbReference>
<dbReference type="EMBL" id="CAJNOK010044230">
    <property type="protein sequence ID" value="CAF1573566.1"/>
    <property type="molecule type" value="Genomic_DNA"/>
</dbReference>
<keyword evidence="1" id="KW-1015">Disulfide bond</keyword>
<evidence type="ECO:0000313" key="6">
    <source>
        <dbReference type="EMBL" id="CAF4368899.1"/>
    </source>
</evidence>
<reference evidence="5" key="1">
    <citation type="submission" date="2021-02" db="EMBL/GenBank/DDBJ databases">
        <authorList>
            <person name="Nowell W R."/>
        </authorList>
    </citation>
    <scope>NUCLEOTIDE SEQUENCE</scope>
</reference>
<dbReference type="AlphaFoldDB" id="A0A8S2FWR1"/>
<evidence type="ECO:0000256" key="2">
    <source>
        <dbReference type="PROSITE-ProRule" id="PRU00076"/>
    </source>
</evidence>
<dbReference type="PROSITE" id="PS50025">
    <property type="entry name" value="LAM_G_DOMAIN"/>
    <property type="match status" value="1"/>
</dbReference>